<sequence>MTGPCPACGGVLPSAGRTGDVCGCGLHWGDTPAVGRAARRVRDAGIVADYRRGDPVERIAARHGVSRGRVSQIAATVGIPLRRPQNAPKGVDAARVIADRRHGLKIRQIAERHGVTESTVRHHLGLTRRAAAARVGGVRRGR</sequence>
<name>A0A1G8EIR6_9ACTN</name>
<protein>
    <submittedName>
        <fullName evidence="1">Uncharacterized protein</fullName>
    </submittedName>
</protein>
<organism evidence="1 2">
    <name type="scientific">Sinosporangium album</name>
    <dbReference type="NCBI Taxonomy" id="504805"/>
    <lineage>
        <taxon>Bacteria</taxon>
        <taxon>Bacillati</taxon>
        <taxon>Actinomycetota</taxon>
        <taxon>Actinomycetes</taxon>
        <taxon>Streptosporangiales</taxon>
        <taxon>Streptosporangiaceae</taxon>
        <taxon>Sinosporangium</taxon>
    </lineage>
</organism>
<keyword evidence="2" id="KW-1185">Reference proteome</keyword>
<gene>
    <name evidence="1" type="ORF">SAMN05421505_120116</name>
</gene>
<dbReference type="Proteomes" id="UP000198923">
    <property type="component" value="Unassembled WGS sequence"/>
</dbReference>
<dbReference type="OrthoDB" id="4991115at2"/>
<evidence type="ECO:0000313" key="1">
    <source>
        <dbReference type="EMBL" id="SDH69700.1"/>
    </source>
</evidence>
<proteinExistence type="predicted"/>
<dbReference type="EMBL" id="FNCN01000020">
    <property type="protein sequence ID" value="SDH69700.1"/>
    <property type="molecule type" value="Genomic_DNA"/>
</dbReference>
<dbReference type="RefSeq" id="WP_143020350.1">
    <property type="nucleotide sequence ID" value="NZ_FNCN01000020.1"/>
</dbReference>
<accession>A0A1G8EIR6</accession>
<dbReference type="STRING" id="504805.SAMN05421505_120116"/>
<dbReference type="AlphaFoldDB" id="A0A1G8EIR6"/>
<reference evidence="1 2" key="1">
    <citation type="submission" date="2016-10" db="EMBL/GenBank/DDBJ databases">
        <authorList>
            <person name="de Groot N.N."/>
        </authorList>
    </citation>
    <scope>NUCLEOTIDE SEQUENCE [LARGE SCALE GENOMIC DNA]</scope>
    <source>
        <strain evidence="1 2">CPCC 201354</strain>
    </source>
</reference>
<evidence type="ECO:0000313" key="2">
    <source>
        <dbReference type="Proteomes" id="UP000198923"/>
    </source>
</evidence>